<keyword evidence="2" id="KW-0812">Transmembrane</keyword>
<feature type="transmembrane region" description="Helical" evidence="2">
    <location>
        <begin position="1370"/>
        <end position="1390"/>
    </location>
</feature>
<dbReference type="InterPro" id="IPR053912">
    <property type="entry name" value="PGAP2IP_TM_1nd"/>
</dbReference>
<feature type="transmembrane region" description="Helical" evidence="2">
    <location>
        <begin position="1424"/>
        <end position="1442"/>
    </location>
</feature>
<dbReference type="Pfam" id="PF23021">
    <property type="entry name" value="6TM_2nd_PGAP2IP"/>
    <property type="match status" value="1"/>
</dbReference>
<dbReference type="GO" id="GO:0005783">
    <property type="term" value="C:endoplasmic reticulum"/>
    <property type="evidence" value="ECO:0007669"/>
    <property type="project" value="TreeGrafter"/>
</dbReference>
<dbReference type="InterPro" id="IPR053911">
    <property type="entry name" value="PGAP2IP_TM_2nd"/>
</dbReference>
<organism evidence="4 5">
    <name type="scientific">Ceratobasidium theobromae</name>
    <dbReference type="NCBI Taxonomy" id="1582974"/>
    <lineage>
        <taxon>Eukaryota</taxon>
        <taxon>Fungi</taxon>
        <taxon>Dikarya</taxon>
        <taxon>Basidiomycota</taxon>
        <taxon>Agaricomycotina</taxon>
        <taxon>Agaricomycetes</taxon>
        <taxon>Cantharellales</taxon>
        <taxon>Ceratobasidiaceae</taxon>
        <taxon>Ceratobasidium</taxon>
    </lineage>
</organism>
<evidence type="ECO:0000256" key="1">
    <source>
        <dbReference type="SAM" id="MobiDB-lite"/>
    </source>
</evidence>
<dbReference type="Pfam" id="PF01388">
    <property type="entry name" value="ARID"/>
    <property type="match status" value="1"/>
</dbReference>
<gene>
    <name evidence="4" type="ORF">CTheo_1677</name>
</gene>
<dbReference type="InterPro" id="IPR019402">
    <property type="entry name" value="CWH43_N"/>
</dbReference>
<feature type="region of interest" description="Disordered" evidence="1">
    <location>
        <begin position="359"/>
        <end position="382"/>
    </location>
</feature>
<dbReference type="PANTHER" id="PTHR14859">
    <property type="entry name" value="CALCOFLUOR WHITE HYPERSENSITIVE PROTEIN PRECURSOR"/>
    <property type="match status" value="1"/>
</dbReference>
<proteinExistence type="predicted"/>
<dbReference type="Pfam" id="PF23022">
    <property type="entry name" value="6TM_1st_PGAP2IP"/>
    <property type="match status" value="1"/>
</dbReference>
<dbReference type="Gene3D" id="1.10.150.60">
    <property type="entry name" value="ARID DNA-binding domain"/>
    <property type="match status" value="1"/>
</dbReference>
<dbReference type="PANTHER" id="PTHR14859:SF1">
    <property type="entry name" value="PGAP2-INTERACTING PROTEIN"/>
    <property type="match status" value="1"/>
</dbReference>
<dbReference type="GO" id="GO:0016020">
    <property type="term" value="C:membrane"/>
    <property type="evidence" value="ECO:0007669"/>
    <property type="project" value="GOC"/>
</dbReference>
<feature type="transmembrane region" description="Helical" evidence="2">
    <location>
        <begin position="954"/>
        <end position="975"/>
    </location>
</feature>
<sequence length="1854" mass="206321">MGSSSSKSRISRPGNSGSRRPASLVLSSTSQSSSGKRRRVAPDQMQSTRLAFGDIVTFNPIFSHQECFIRQLNWWMLDGKLNGPAFRLNKGGPAGPEGECGSIGQWNFCTMSQKFQSPPPYHDIGPAAPDFNIQAGLSQVIYTTIQLCLDQPLEDANVRTAILFLVERLAYHGIAIRPDLDLFSIYAHLKSLSAANRAPSEEAVGTRVMNILSLATARAPVHWENRMVLANRIKVELHADILEVQLYYRELQALSGRKLRSRLERDKDRHFVLPALLLAAPLVQVMSRPDPRSDQTLELRRKIAQARQEFQAAKLGQSEAFPREEMRLVENVASMLAQAELKLMMGLQSQATPRHPIRATSTTIDSSSTSNSTSNPISVSITNSPQGHFTTELLKDMSTQAGLQPPYAPHSMLVVPSGPAFLPLFKLWGGQLGTTPPEVPILNGIQLDLSILALQINALGGKVEIRHNPNQWKRLAFQHALSKDRNQDDKQSRDAAKLLQKTYEEILLPFEEFYIKWQQLPTEEKKRQIPVMSTPLKYISISIRHPAEGTGDSLEPAPTDQVSMLLAQNPVEAGSRMAEIYFQHFYPGIILYTKISRLLQMSRSDLSRYQWADERIEWMLQLQRRSEGQDIADVITYMTDLFSASVSQQLQMARSREVATPDVATTQVPATTPAQKAPIRMVADCDMAAMPPPATKHVIFSTELVEDANTFVEETLAKIEDVRALQKRIEVPGSERKQIESVVAEGYDLALFFYRTVALHYMLFMDKKTTQTLLMQAIMMLEQSFFSSAGSPVHVMRLEYAKSIVISLRQQIELMQKQQFLIASFEGASSIHGFTPYLSERRLSLDIILSLIGGCMRALSTARFVTTERPGKAYTESAVNIMARQHSVHAFVFNSSWIARVHTICAAAAFSCALAVGLSLHYKKIVKNGVAGWPQEWWPSVSATIGDWYPERNLFQILIALTSGPRFALVFLWWFVTRIHHPKAADVIAISGLIRTVSCGGWVYITSSDDHDVHDVLMILYMVCNLPWMLGSIAYTPEGNHASRKQRPVSALSLVKKHDLFACQVLWRPTPDDILFHSTQSSSSSRGFFEWWLIVTDVAFDSIKSVPSRPVARKSTEPVQLNAAPAPTKAPPVLVQKNTGTPTAKSASPSFRDLLQSFILSPGASYAADLYLGVTGSELAILSTLAPFLLGIEPFRKTVASHSGQCVTRACVLLGMASYALSTPLYRLFIVSFASMALSIDWAVAWSGMSDHINPKDNSPIFAAGFIIANLSKLANHSNNPVWPIVDSRSGGWNKTGLALALLALAQFAYRPPIAQHNDAAPEQSSSDRSKRWMASVGLGGTVFALYSLFADSGTIVAWSWTGYPAKGPIPGLNSSPLTIAALCTGLALASSTSGMRVINHRAWPCIGAAACFTMYYFRDWTGYAGGLVYGFFLMSVFPRMLQESAFRGGALVYFLSWMVTILLILADVWATAYAFVPGGAYMRERTDLVLIAEVLAIGCGILNWDKRPAEAQAVNGNDRLHKQAVAKLKSRIRATLGLVMVLAMSIALYRTPRRPPMPYHSGDRLITAGIWTMHFGQDDEGRDSQRRMRDLIHDMELDVVGLLETDLHRIVFGHRDLTQVVAEELGYYIGKCSHLGPGPNSHTWGAVLLSKFPILRSTHHLLPSPNGELAPAISAVIDAWGTKVNIVVSHNGQEEDPLDRELQSKRLAEIMNATYPQPTIFLGYVVTKPLAERPAPYRFLTEDARMHDIDNLDWDRWCEYILYRGLWRVGYARVSRSTITDTELQVGKFVLPKHGFSVIGESQDDRYIRSRKEDMPPGHLFNEAYYPPHGKNGHVYHVFNYPLHYRIPDYAPL</sequence>
<keyword evidence="5" id="KW-1185">Reference proteome</keyword>
<dbReference type="PROSITE" id="PS51011">
    <property type="entry name" value="ARID"/>
    <property type="match status" value="1"/>
</dbReference>
<feature type="compositionally biased region" description="Low complexity" evidence="1">
    <location>
        <begin position="360"/>
        <end position="382"/>
    </location>
</feature>
<feature type="transmembrane region" description="Helical" evidence="2">
    <location>
        <begin position="1228"/>
        <end position="1246"/>
    </location>
</feature>
<evidence type="ECO:0000259" key="3">
    <source>
        <dbReference type="PROSITE" id="PS51011"/>
    </source>
</evidence>
<keyword evidence="2" id="KW-0472">Membrane</keyword>
<comment type="caution">
    <text evidence="4">The sequence shown here is derived from an EMBL/GenBank/DDBJ whole genome shotgun (WGS) entry which is preliminary data.</text>
</comment>
<dbReference type="Pfam" id="PF10277">
    <property type="entry name" value="Frag1"/>
    <property type="match status" value="1"/>
</dbReference>
<dbReference type="SUPFAM" id="SSF56219">
    <property type="entry name" value="DNase I-like"/>
    <property type="match status" value="1"/>
</dbReference>
<dbReference type="FunFam" id="3.60.10.10:FF:000100">
    <property type="entry name" value="Unplaced genomic scaffold supercont2.12, whole genome shotgun sequence"/>
    <property type="match status" value="1"/>
</dbReference>
<dbReference type="OrthoDB" id="68581at2759"/>
<protein>
    <submittedName>
        <fullName evidence="4">Calcofluor white hypersensitive protein</fullName>
    </submittedName>
</protein>
<dbReference type="Proteomes" id="UP000383932">
    <property type="component" value="Unassembled WGS sequence"/>
</dbReference>
<evidence type="ECO:0000313" key="4">
    <source>
        <dbReference type="EMBL" id="KAB5594862.1"/>
    </source>
</evidence>
<dbReference type="Gene3D" id="3.60.10.10">
    <property type="entry name" value="Endonuclease/exonuclease/phosphatase"/>
    <property type="match status" value="1"/>
</dbReference>
<accession>A0A5N5QSX0</accession>
<dbReference type="InterPro" id="IPR036691">
    <property type="entry name" value="Endo/exonu/phosph_ase_sf"/>
</dbReference>
<dbReference type="SUPFAM" id="SSF46774">
    <property type="entry name" value="ARID-like"/>
    <property type="match status" value="1"/>
</dbReference>
<reference evidence="4 5" key="1">
    <citation type="journal article" date="2019" name="Fungal Biol. Biotechnol.">
        <title>Draft genome sequence of fastidious pathogen Ceratobasidium theobromae, which causes vascular-streak dieback in Theobroma cacao.</title>
        <authorList>
            <person name="Ali S.S."/>
            <person name="Asman A."/>
            <person name="Shao J."/>
            <person name="Firmansyah A.P."/>
            <person name="Susilo A.W."/>
            <person name="Rosmana A."/>
            <person name="McMahon P."/>
            <person name="Junaid M."/>
            <person name="Guest D."/>
            <person name="Kheng T.Y."/>
            <person name="Meinhardt L.W."/>
            <person name="Bailey B.A."/>
        </authorList>
    </citation>
    <scope>NUCLEOTIDE SEQUENCE [LARGE SCALE GENOMIC DNA]</scope>
    <source>
        <strain evidence="4 5">CT2</strain>
    </source>
</reference>
<name>A0A5N5QSX0_9AGAM</name>
<dbReference type="InterPro" id="IPR001606">
    <property type="entry name" value="ARID_dom"/>
</dbReference>
<feature type="transmembrane region" description="Helical" evidence="2">
    <location>
        <begin position="1454"/>
        <end position="1477"/>
    </location>
</feature>
<dbReference type="GO" id="GO:0003677">
    <property type="term" value="F:DNA binding"/>
    <property type="evidence" value="ECO:0007669"/>
    <property type="project" value="InterPro"/>
</dbReference>
<feature type="compositionally biased region" description="Low complexity" evidence="1">
    <location>
        <begin position="1"/>
        <end position="12"/>
    </location>
</feature>
<feature type="transmembrane region" description="Helical" evidence="2">
    <location>
        <begin position="1017"/>
        <end position="1037"/>
    </location>
</feature>
<dbReference type="InterPro" id="IPR051916">
    <property type="entry name" value="GPI-anchor_lipid_remodeler"/>
</dbReference>
<keyword evidence="2" id="KW-1133">Transmembrane helix</keyword>
<feature type="compositionally biased region" description="Low complexity" evidence="1">
    <location>
        <begin position="23"/>
        <end position="34"/>
    </location>
</feature>
<feature type="region of interest" description="Disordered" evidence="1">
    <location>
        <begin position="1"/>
        <end position="44"/>
    </location>
</feature>
<dbReference type="InterPro" id="IPR036431">
    <property type="entry name" value="ARID_dom_sf"/>
</dbReference>
<evidence type="ECO:0000256" key="2">
    <source>
        <dbReference type="SAM" id="Phobius"/>
    </source>
</evidence>
<dbReference type="InterPro" id="IPR057315">
    <property type="entry name" value="Exo_endo_phos_PGAP2IP_C"/>
</dbReference>
<feature type="transmembrane region" description="Helical" evidence="2">
    <location>
        <begin position="1333"/>
        <end position="1350"/>
    </location>
</feature>
<dbReference type="Pfam" id="PF23226">
    <property type="entry name" value="Exo_endo_phos_PGAP2IP"/>
    <property type="match status" value="1"/>
</dbReference>
<dbReference type="GO" id="GO:0006506">
    <property type="term" value="P:GPI anchor biosynthetic process"/>
    <property type="evidence" value="ECO:0007669"/>
    <property type="project" value="TreeGrafter"/>
</dbReference>
<evidence type="ECO:0000313" key="5">
    <source>
        <dbReference type="Proteomes" id="UP000383932"/>
    </source>
</evidence>
<feature type="domain" description="ARID" evidence="3">
    <location>
        <begin position="415"/>
        <end position="515"/>
    </location>
</feature>
<dbReference type="GO" id="GO:0031505">
    <property type="term" value="P:fungal-type cell wall organization"/>
    <property type="evidence" value="ECO:0007669"/>
    <property type="project" value="TreeGrafter"/>
</dbReference>
<feature type="transmembrane region" description="Helical" evidence="2">
    <location>
        <begin position="1533"/>
        <end position="1550"/>
    </location>
</feature>
<dbReference type="EMBL" id="SSOP01000015">
    <property type="protein sequence ID" value="KAB5594862.1"/>
    <property type="molecule type" value="Genomic_DNA"/>
</dbReference>